<feature type="transmembrane region" description="Helical" evidence="6">
    <location>
        <begin position="12"/>
        <end position="30"/>
    </location>
</feature>
<feature type="domain" description="VTT" evidence="7">
    <location>
        <begin position="61"/>
        <end position="178"/>
    </location>
</feature>
<dbReference type="PANTHER" id="PTHR12677:SF59">
    <property type="entry name" value="GOLGI APPARATUS MEMBRANE PROTEIN TVP38-RELATED"/>
    <property type="match status" value="1"/>
</dbReference>
<feature type="transmembrane region" description="Helical" evidence="6">
    <location>
        <begin position="130"/>
        <end position="152"/>
    </location>
</feature>
<dbReference type="EMBL" id="AP018203">
    <property type="protein sequence ID" value="BAY56571.1"/>
    <property type="molecule type" value="Genomic_DNA"/>
</dbReference>
<gene>
    <name evidence="8" type="ORF">NIES2135_34050</name>
</gene>
<keyword evidence="3 6" id="KW-0812">Transmembrane</keyword>
<organism evidence="8 9">
    <name type="scientific">Leptolyngbya boryana NIES-2135</name>
    <dbReference type="NCBI Taxonomy" id="1973484"/>
    <lineage>
        <taxon>Bacteria</taxon>
        <taxon>Bacillati</taxon>
        <taxon>Cyanobacteriota</taxon>
        <taxon>Cyanophyceae</taxon>
        <taxon>Leptolyngbyales</taxon>
        <taxon>Leptolyngbyaceae</taxon>
        <taxon>Leptolyngbya group</taxon>
        <taxon>Leptolyngbya</taxon>
    </lineage>
</organism>
<dbReference type="InterPro" id="IPR015414">
    <property type="entry name" value="TMEM64"/>
</dbReference>
<evidence type="ECO:0000313" key="8">
    <source>
        <dbReference type="EMBL" id="BAY56571.1"/>
    </source>
</evidence>
<dbReference type="AlphaFoldDB" id="A0A1Z4JIK2"/>
<comment type="subcellular location">
    <subcellularLocation>
        <location evidence="1 6">Cell membrane</location>
        <topology evidence="1 6">Multi-pass membrane protein</topology>
    </subcellularLocation>
</comment>
<evidence type="ECO:0000256" key="2">
    <source>
        <dbReference type="ARBA" id="ARBA00022475"/>
    </source>
</evidence>
<evidence type="ECO:0000313" key="9">
    <source>
        <dbReference type="Proteomes" id="UP000217895"/>
    </source>
</evidence>
<dbReference type="Pfam" id="PF09335">
    <property type="entry name" value="VTT_dom"/>
    <property type="match status" value="1"/>
</dbReference>
<name>A0A1Z4JIK2_LEPBY</name>
<keyword evidence="4 6" id="KW-1133">Transmembrane helix</keyword>
<keyword evidence="2 6" id="KW-1003">Cell membrane</keyword>
<evidence type="ECO:0000256" key="6">
    <source>
        <dbReference type="RuleBase" id="RU366058"/>
    </source>
</evidence>
<evidence type="ECO:0000256" key="3">
    <source>
        <dbReference type="ARBA" id="ARBA00022692"/>
    </source>
</evidence>
<dbReference type="InterPro" id="IPR032816">
    <property type="entry name" value="VTT_dom"/>
</dbReference>
<comment type="similarity">
    <text evidence="6">Belongs to the TVP38/TMEM64 family.</text>
</comment>
<protein>
    <recommendedName>
        <fullName evidence="6">TVP38/TMEM64 family membrane protein</fullName>
    </recommendedName>
</protein>
<keyword evidence="5 6" id="KW-0472">Membrane</keyword>
<dbReference type="Proteomes" id="UP000217895">
    <property type="component" value="Chromosome"/>
</dbReference>
<feature type="transmembrane region" description="Helical" evidence="6">
    <location>
        <begin position="187"/>
        <end position="206"/>
    </location>
</feature>
<feature type="transmembrane region" description="Helical" evidence="6">
    <location>
        <begin position="42"/>
        <end position="61"/>
    </location>
</feature>
<sequence length="216" mass="23288">MPHTIAKILKFSLIVLLIAGMIWGINQIGVDQLRTEVQRFGVWSPIVLLGLRFVSIVIPILPGTLYALLAGGLFGFGVGLATIFVADLLACVMNFYLARRYGRSLVQKLVGAKFMERVDRFSQKHLEKNFFLATGFMMGGGFDFVAYGIGLTQMRWKKFLASLGLSLIVAKPPTVALGAGLFDGGQAVIGIAVISCFALAVVTALLNRQADSSSAE</sequence>
<dbReference type="GO" id="GO:0005886">
    <property type="term" value="C:plasma membrane"/>
    <property type="evidence" value="ECO:0007669"/>
    <property type="project" value="UniProtKB-SubCell"/>
</dbReference>
<evidence type="ECO:0000256" key="4">
    <source>
        <dbReference type="ARBA" id="ARBA00022989"/>
    </source>
</evidence>
<reference evidence="8 9" key="1">
    <citation type="submission" date="2017-06" db="EMBL/GenBank/DDBJ databases">
        <title>Genome sequencing of cyanobaciteial culture collection at National Institute for Environmental Studies (NIES).</title>
        <authorList>
            <person name="Hirose Y."/>
            <person name="Shimura Y."/>
            <person name="Fujisawa T."/>
            <person name="Nakamura Y."/>
            <person name="Kawachi M."/>
        </authorList>
    </citation>
    <scope>NUCLEOTIDE SEQUENCE [LARGE SCALE GENOMIC DNA]</scope>
    <source>
        <strain evidence="8 9">NIES-2135</strain>
    </source>
</reference>
<accession>A0A1Z4JIK2</accession>
<evidence type="ECO:0000256" key="5">
    <source>
        <dbReference type="ARBA" id="ARBA00023136"/>
    </source>
</evidence>
<evidence type="ECO:0000259" key="7">
    <source>
        <dbReference type="Pfam" id="PF09335"/>
    </source>
</evidence>
<proteinExistence type="inferred from homology"/>
<keyword evidence="9" id="KW-1185">Reference proteome</keyword>
<dbReference type="PANTHER" id="PTHR12677">
    <property type="entry name" value="GOLGI APPARATUS MEMBRANE PROTEIN TVP38-RELATED"/>
    <property type="match status" value="1"/>
</dbReference>
<evidence type="ECO:0000256" key="1">
    <source>
        <dbReference type="ARBA" id="ARBA00004651"/>
    </source>
</evidence>
<feature type="transmembrane region" description="Helical" evidence="6">
    <location>
        <begin position="73"/>
        <end position="97"/>
    </location>
</feature>